<dbReference type="SMART" id="SM00292">
    <property type="entry name" value="BRCT"/>
    <property type="match status" value="1"/>
</dbReference>
<dbReference type="Proteomes" id="UP000317935">
    <property type="component" value="Chromosome"/>
</dbReference>
<evidence type="ECO:0000313" key="4">
    <source>
        <dbReference type="Proteomes" id="UP000317935"/>
    </source>
</evidence>
<dbReference type="PROSITE" id="PS50172">
    <property type="entry name" value="BRCT"/>
    <property type="match status" value="1"/>
</dbReference>
<dbReference type="AlphaFoldDB" id="A0A6J4CZN2"/>
<dbReference type="Pfam" id="PF00533">
    <property type="entry name" value="BRCT"/>
    <property type="match status" value="1"/>
</dbReference>
<reference evidence="3 4" key="1">
    <citation type="submission" date="2019-06" db="EMBL/GenBank/DDBJ databases">
        <title>Complete genome sequence of Helicobacter suis SNTW101c.</title>
        <authorList>
            <person name="Rimbara E."/>
            <person name="Suzuki M."/>
            <person name="Matsui H."/>
            <person name="Nakamura M."/>
            <person name="Mori S."/>
            <person name="Shibayama K."/>
        </authorList>
    </citation>
    <scope>NUCLEOTIDE SEQUENCE [LARGE SCALE GENOMIC DNA]</scope>
    <source>
        <strain evidence="3 4">SNTW101c</strain>
    </source>
</reference>
<evidence type="ECO:0000259" key="1">
    <source>
        <dbReference type="PROSITE" id="PS50172"/>
    </source>
</evidence>
<organism evidence="3 4">
    <name type="scientific">Helicobacter suis</name>
    <dbReference type="NCBI Taxonomy" id="104628"/>
    <lineage>
        <taxon>Bacteria</taxon>
        <taxon>Pseudomonadati</taxon>
        <taxon>Campylobacterota</taxon>
        <taxon>Epsilonproteobacteria</taxon>
        <taxon>Campylobacterales</taxon>
        <taxon>Helicobacteraceae</taxon>
        <taxon>Helicobacter</taxon>
    </lineage>
</organism>
<feature type="domain" description="BRCT" evidence="1">
    <location>
        <begin position="7"/>
        <end position="75"/>
    </location>
</feature>
<dbReference type="EMBL" id="AP019774">
    <property type="protein sequence ID" value="BCD70956.1"/>
    <property type="molecule type" value="Genomic_DNA"/>
</dbReference>
<keyword evidence="5" id="KW-1185">Reference proteome</keyword>
<dbReference type="EMBL" id="AP023036">
    <property type="protein sequence ID" value="BCD46623.1"/>
    <property type="molecule type" value="Genomic_DNA"/>
</dbReference>
<dbReference type="Gene3D" id="3.40.50.10190">
    <property type="entry name" value="BRCT domain"/>
    <property type="match status" value="1"/>
</dbReference>
<dbReference type="Proteomes" id="UP000509742">
    <property type="component" value="Chromosome"/>
</dbReference>
<protein>
    <recommendedName>
        <fullName evidence="1">BRCT domain-containing protein</fullName>
    </recommendedName>
</protein>
<sequence>MEKEKKATPSFFKDKKIVITGTLQGSRAEITTLLESLGAHVQTGVSSKTDLLIYGENPGSKLEKAKKLGIEVMEEVTFLERLKSEGNDQK</sequence>
<proteinExistence type="predicted"/>
<dbReference type="InterPro" id="IPR001357">
    <property type="entry name" value="BRCT_dom"/>
</dbReference>
<evidence type="ECO:0000313" key="3">
    <source>
        <dbReference type="EMBL" id="BCD70956.1"/>
    </source>
</evidence>
<dbReference type="CDD" id="cd17748">
    <property type="entry name" value="BRCT_DNA_ligase_like"/>
    <property type="match status" value="1"/>
</dbReference>
<accession>A0A6J4CZN2</accession>
<gene>
    <name evidence="2" type="ORF">NHP190020_16620</name>
    <name evidence="3" type="ORF">SNTW_16010</name>
</gene>
<dbReference type="SUPFAM" id="SSF52113">
    <property type="entry name" value="BRCT domain"/>
    <property type="match status" value="1"/>
</dbReference>
<reference evidence="2 5" key="2">
    <citation type="submission" date="2020-04" db="EMBL/GenBank/DDBJ databases">
        <title>Genomic analysis of gastric non-Helicobacter pylori Helicobacters isolated in Japan.</title>
        <authorList>
            <person name="Suzuki M."/>
            <person name="Rimbara E."/>
        </authorList>
    </citation>
    <scope>NUCLEOTIDE SEQUENCE [LARGE SCALE GENOMIC DNA]</scope>
    <source>
        <strain evidence="2 5">NHP19-0020</strain>
    </source>
</reference>
<dbReference type="GeneID" id="56928792"/>
<evidence type="ECO:0000313" key="2">
    <source>
        <dbReference type="EMBL" id="BCD46623.1"/>
    </source>
</evidence>
<dbReference type="RefSeq" id="WP_034375129.1">
    <property type="nucleotide sequence ID" value="NZ_AP019774.1"/>
</dbReference>
<name>A0A6J4CZN2_9HELI</name>
<evidence type="ECO:0000313" key="5">
    <source>
        <dbReference type="Proteomes" id="UP000509742"/>
    </source>
</evidence>
<dbReference type="InterPro" id="IPR036420">
    <property type="entry name" value="BRCT_dom_sf"/>
</dbReference>